<reference evidence="3" key="1">
    <citation type="journal article" date="2019" name="Int. J. Syst. Evol. Microbiol.">
        <title>The Global Catalogue of Microorganisms (GCM) 10K type strain sequencing project: providing services to taxonomists for standard genome sequencing and annotation.</title>
        <authorList>
            <consortium name="The Broad Institute Genomics Platform"/>
            <consortium name="The Broad Institute Genome Sequencing Center for Infectious Disease"/>
            <person name="Wu L."/>
            <person name="Ma J."/>
        </authorList>
    </citation>
    <scope>NUCLEOTIDE SEQUENCE [LARGE SCALE GENOMIC DNA]</scope>
    <source>
        <strain evidence="3">KCTC 13193</strain>
    </source>
</reference>
<protein>
    <recommendedName>
        <fullName evidence="4">DUF1440 domain-containing protein</fullName>
    </recommendedName>
</protein>
<dbReference type="RefSeq" id="WP_390306616.1">
    <property type="nucleotide sequence ID" value="NZ_JBHRRZ010000017.1"/>
</dbReference>
<organism evidence="2 3">
    <name type="scientific">Virgibacillus sediminis</name>
    <dbReference type="NCBI Taxonomy" id="202260"/>
    <lineage>
        <taxon>Bacteria</taxon>
        <taxon>Bacillati</taxon>
        <taxon>Bacillota</taxon>
        <taxon>Bacilli</taxon>
        <taxon>Bacillales</taxon>
        <taxon>Bacillaceae</taxon>
        <taxon>Virgibacillus</taxon>
    </lineage>
</organism>
<evidence type="ECO:0000313" key="3">
    <source>
        <dbReference type="Proteomes" id="UP001595387"/>
    </source>
</evidence>
<dbReference type="Proteomes" id="UP001595387">
    <property type="component" value="Unassembled WGS sequence"/>
</dbReference>
<feature type="transmembrane region" description="Helical" evidence="1">
    <location>
        <begin position="121"/>
        <end position="141"/>
    </location>
</feature>
<keyword evidence="3" id="KW-1185">Reference proteome</keyword>
<evidence type="ECO:0000313" key="2">
    <source>
        <dbReference type="EMBL" id="MFC2949001.1"/>
    </source>
</evidence>
<evidence type="ECO:0000256" key="1">
    <source>
        <dbReference type="SAM" id="Phobius"/>
    </source>
</evidence>
<keyword evidence="1" id="KW-0472">Membrane</keyword>
<accession>A0ABV7A7V5</accession>
<dbReference type="EMBL" id="JBHRRZ010000017">
    <property type="protein sequence ID" value="MFC2949001.1"/>
    <property type="molecule type" value="Genomic_DNA"/>
</dbReference>
<feature type="transmembrane region" description="Helical" evidence="1">
    <location>
        <begin position="61"/>
        <end position="79"/>
    </location>
</feature>
<keyword evidence="1" id="KW-0812">Transmembrane</keyword>
<proteinExistence type="predicted"/>
<feature type="transmembrane region" description="Helical" evidence="1">
    <location>
        <begin position="91"/>
        <end position="109"/>
    </location>
</feature>
<keyword evidence="1" id="KW-1133">Transmembrane helix</keyword>
<feature type="transmembrane region" description="Helical" evidence="1">
    <location>
        <begin position="7"/>
        <end position="26"/>
    </location>
</feature>
<evidence type="ECO:0008006" key="4">
    <source>
        <dbReference type="Google" id="ProtNLM"/>
    </source>
</evidence>
<name>A0ABV7A7V5_9BACI</name>
<sequence>MSGKAMKLLKIAAAGMIAGALLGFFLKWCEHITGKAVYTLLLNIDYLPLLSDWKLNELGEFFLHLIVSAAVAPALYLLFSTWGWEKKASAYVLGSTVIGLVYYPFTMLSERTPALLDAASILLWLLGHILFGSILAVLLIYGEGNRHREKKHR</sequence>
<gene>
    <name evidence="2" type="ORF">ACFODW_11705</name>
</gene>
<comment type="caution">
    <text evidence="2">The sequence shown here is derived from an EMBL/GenBank/DDBJ whole genome shotgun (WGS) entry which is preliminary data.</text>
</comment>